<dbReference type="InterPro" id="IPR010819">
    <property type="entry name" value="AGE/CE"/>
</dbReference>
<sequence length="378" mass="42141">MIQVDLPLEHIRRWMFGAALPLWAEAGVDRRHGGYVEQLDFRGRDAGADLKRTRVTCRQIYVFSHAALLGWDRGDEAARHGLAFLDRAWLGPDRGFARALTREGKIADATPDLYDLAFCLFALSWRQKLGPDAAAMDRCLQTLDFIDTRMRGPGGGFLHALPAEGPRRQNPHMHLLEAALVGWEATGHPRFEALARELVELFCGALFDGRTLREHFGPAWERLETDEGRITEPGHQFEWAWILSEYGRLSGGVRSEAIRALVAGAEAHGVDPATHATFQQVRDDGTPLDRSSRCWPNTERLKAQVALSDTFGDDVRSPLAGSANLLLDRYLATEIPGLWVDQFDAEGQPMSRVVPASTLYHLFLAFAETLRIAPRLVG</sequence>
<organism evidence="3 4">
    <name type="scientific">Peiella sedimenti</name>
    <dbReference type="NCBI Taxonomy" id="3061083"/>
    <lineage>
        <taxon>Bacteria</taxon>
        <taxon>Pseudomonadati</taxon>
        <taxon>Pseudomonadota</taxon>
        <taxon>Alphaproteobacteria</taxon>
        <taxon>Caulobacterales</taxon>
        <taxon>Caulobacteraceae</taxon>
        <taxon>Peiella</taxon>
    </lineage>
</organism>
<evidence type="ECO:0000256" key="2">
    <source>
        <dbReference type="ARBA" id="ARBA00023235"/>
    </source>
</evidence>
<evidence type="ECO:0000256" key="1">
    <source>
        <dbReference type="ARBA" id="ARBA00008558"/>
    </source>
</evidence>
<evidence type="ECO:0000313" key="3">
    <source>
        <dbReference type="EMBL" id="MDO1557889.1"/>
    </source>
</evidence>
<keyword evidence="4" id="KW-1185">Reference proteome</keyword>
<keyword evidence="2" id="KW-0413">Isomerase</keyword>
<gene>
    <name evidence="3" type="ORF">Q0812_00425</name>
</gene>
<dbReference type="Gene3D" id="1.50.10.10">
    <property type="match status" value="1"/>
</dbReference>
<accession>A0ABT8SH86</accession>
<protein>
    <submittedName>
        <fullName evidence="3">AGE family epimerase/isomerase</fullName>
    </submittedName>
</protein>
<dbReference type="EMBL" id="JAUKTR010000001">
    <property type="protein sequence ID" value="MDO1557889.1"/>
    <property type="molecule type" value="Genomic_DNA"/>
</dbReference>
<dbReference type="InterPro" id="IPR008928">
    <property type="entry name" value="6-hairpin_glycosidase_sf"/>
</dbReference>
<name>A0ABT8SH86_9CAUL</name>
<evidence type="ECO:0000313" key="4">
    <source>
        <dbReference type="Proteomes" id="UP001169063"/>
    </source>
</evidence>
<reference evidence="3" key="1">
    <citation type="submission" date="2023-07" db="EMBL/GenBank/DDBJ databases">
        <title>Brevundimonas soil sp. nov., isolated from the soil of chemical plant.</title>
        <authorList>
            <person name="Wu N."/>
        </authorList>
    </citation>
    <scope>NUCLEOTIDE SEQUENCE</scope>
    <source>
        <strain evidence="3">XZ-24</strain>
    </source>
</reference>
<dbReference type="InterPro" id="IPR012341">
    <property type="entry name" value="6hp_glycosidase-like_sf"/>
</dbReference>
<comment type="caution">
    <text evidence="3">The sequence shown here is derived from an EMBL/GenBank/DDBJ whole genome shotgun (WGS) entry which is preliminary data.</text>
</comment>
<dbReference type="RefSeq" id="WP_302108320.1">
    <property type="nucleotide sequence ID" value="NZ_JAUKTR010000001.1"/>
</dbReference>
<dbReference type="Pfam" id="PF07221">
    <property type="entry name" value="GlcNAc_2-epim"/>
    <property type="match status" value="1"/>
</dbReference>
<dbReference type="Proteomes" id="UP001169063">
    <property type="component" value="Unassembled WGS sequence"/>
</dbReference>
<proteinExistence type="inferred from homology"/>
<dbReference type="SUPFAM" id="SSF48208">
    <property type="entry name" value="Six-hairpin glycosidases"/>
    <property type="match status" value="1"/>
</dbReference>
<comment type="similarity">
    <text evidence="1">Belongs to the N-acylglucosamine 2-epimerase family.</text>
</comment>
<dbReference type="PANTHER" id="PTHR15108">
    <property type="entry name" value="N-ACYLGLUCOSAMINE-2-EPIMERASE"/>
    <property type="match status" value="1"/>
</dbReference>